<keyword evidence="2" id="KW-0472">Membrane</keyword>
<keyword evidence="4" id="KW-1185">Reference proteome</keyword>
<accession>A0A9P0JH42</accession>
<organism evidence="3 4">
    <name type="scientific">Aphis gossypii</name>
    <name type="common">Cotton aphid</name>
    <dbReference type="NCBI Taxonomy" id="80765"/>
    <lineage>
        <taxon>Eukaryota</taxon>
        <taxon>Metazoa</taxon>
        <taxon>Ecdysozoa</taxon>
        <taxon>Arthropoda</taxon>
        <taxon>Hexapoda</taxon>
        <taxon>Insecta</taxon>
        <taxon>Pterygota</taxon>
        <taxon>Neoptera</taxon>
        <taxon>Paraneoptera</taxon>
        <taxon>Hemiptera</taxon>
        <taxon>Sternorrhyncha</taxon>
        <taxon>Aphidomorpha</taxon>
        <taxon>Aphidoidea</taxon>
        <taxon>Aphididae</taxon>
        <taxon>Aphidini</taxon>
        <taxon>Aphis</taxon>
        <taxon>Aphis</taxon>
    </lineage>
</organism>
<evidence type="ECO:0000256" key="2">
    <source>
        <dbReference type="SAM" id="Phobius"/>
    </source>
</evidence>
<sequence>MAGQKTLDEWRVLVVRRGSGKIGKNSQTGAVNSGNGRKRFELRSGAAGARKILYRAFSSFSLTPCASGSRRDHRAHAIQFSETGSRASTPSGETKRGRAEYFCYYYYYYFITILLSFKFVGSDPGRNIHTVPA</sequence>
<evidence type="ECO:0000313" key="4">
    <source>
        <dbReference type="Proteomes" id="UP001154329"/>
    </source>
</evidence>
<feature type="compositionally biased region" description="Polar residues" evidence="1">
    <location>
        <begin position="80"/>
        <end position="92"/>
    </location>
</feature>
<evidence type="ECO:0000256" key="1">
    <source>
        <dbReference type="SAM" id="MobiDB-lite"/>
    </source>
</evidence>
<protein>
    <submittedName>
        <fullName evidence="3">Uncharacterized protein</fullName>
    </submittedName>
</protein>
<dbReference type="EMBL" id="OU899037">
    <property type="protein sequence ID" value="CAH1736115.1"/>
    <property type="molecule type" value="Genomic_DNA"/>
</dbReference>
<proteinExistence type="predicted"/>
<dbReference type="AlphaFoldDB" id="A0A9P0JH42"/>
<reference evidence="3" key="2">
    <citation type="submission" date="2022-10" db="EMBL/GenBank/DDBJ databases">
        <authorList>
            <consortium name="ENA_rothamsted_submissions"/>
            <consortium name="culmorum"/>
            <person name="King R."/>
        </authorList>
    </citation>
    <scope>NUCLEOTIDE SEQUENCE</scope>
</reference>
<keyword evidence="2" id="KW-1133">Transmembrane helix</keyword>
<reference evidence="3" key="1">
    <citation type="submission" date="2022-02" db="EMBL/GenBank/DDBJ databases">
        <authorList>
            <person name="King R."/>
        </authorList>
    </citation>
    <scope>NUCLEOTIDE SEQUENCE</scope>
</reference>
<name>A0A9P0JH42_APHGO</name>
<keyword evidence="2" id="KW-0812">Transmembrane</keyword>
<dbReference type="Proteomes" id="UP001154329">
    <property type="component" value="Chromosome 4"/>
</dbReference>
<feature type="region of interest" description="Disordered" evidence="1">
    <location>
        <begin position="67"/>
        <end position="94"/>
    </location>
</feature>
<feature type="transmembrane region" description="Helical" evidence="2">
    <location>
        <begin position="104"/>
        <end position="121"/>
    </location>
</feature>
<evidence type="ECO:0000313" key="3">
    <source>
        <dbReference type="EMBL" id="CAH1736115.1"/>
    </source>
</evidence>
<gene>
    <name evidence="3" type="ORF">APHIGO_LOCUS9914</name>
</gene>